<protein>
    <recommendedName>
        <fullName evidence="1">DUF7793 domain-containing protein</fullName>
    </recommendedName>
</protein>
<dbReference type="Gene3D" id="3.40.1680.10">
    <property type="entry name" value="yp_829618.1 domain like"/>
    <property type="match status" value="1"/>
</dbReference>
<dbReference type="RefSeq" id="WP_090584432.1">
    <property type="nucleotide sequence ID" value="NZ_FNDT01000001.1"/>
</dbReference>
<evidence type="ECO:0000313" key="3">
    <source>
        <dbReference type="Proteomes" id="UP000199258"/>
    </source>
</evidence>
<feature type="domain" description="DUF7793" evidence="1">
    <location>
        <begin position="20"/>
        <end position="116"/>
    </location>
</feature>
<evidence type="ECO:0000313" key="2">
    <source>
        <dbReference type="EMBL" id="SDH57671.1"/>
    </source>
</evidence>
<dbReference type="Gene3D" id="3.40.970.30">
    <property type="entry name" value="yp_829618.1 like domains"/>
    <property type="match status" value="1"/>
</dbReference>
<sequence length="132" mass="14099">MALLSGGSPRFELDDEGSYLRLRWHAGIVMELHDVEASVSAVIAMSPTCKRPLLVHIDLVDGISAPARDLLLEETCSSRTAVLGSDEVARVMTAFNYRAATPSRYFTDEAAAVQWLISGHAERVGAAGPGSA</sequence>
<dbReference type="OrthoDB" id="4932882at2"/>
<evidence type="ECO:0000259" key="1">
    <source>
        <dbReference type="Pfam" id="PF25056"/>
    </source>
</evidence>
<accession>A0A1G8DJ97</accession>
<dbReference type="InterPro" id="IPR056695">
    <property type="entry name" value="DUF7793"/>
</dbReference>
<dbReference type="AlphaFoldDB" id="A0A1G8DJ97"/>
<keyword evidence="3" id="KW-1185">Reference proteome</keyword>
<name>A0A1G8DJ97_9MICC</name>
<reference evidence="2 3" key="1">
    <citation type="submission" date="2016-10" db="EMBL/GenBank/DDBJ databases">
        <authorList>
            <person name="de Groot N.N."/>
        </authorList>
    </citation>
    <scope>NUCLEOTIDE SEQUENCE [LARGE SCALE GENOMIC DNA]</scope>
    <source>
        <strain evidence="2 3">NP_1H</strain>
    </source>
</reference>
<dbReference type="STRING" id="335973.SAMN04488693_101624"/>
<proteinExistence type="predicted"/>
<dbReference type="Pfam" id="PF25056">
    <property type="entry name" value="DUF7793"/>
    <property type="match status" value="1"/>
</dbReference>
<organism evidence="2 3">
    <name type="scientific">Arthrobacter subterraneus</name>
    <dbReference type="NCBI Taxonomy" id="335973"/>
    <lineage>
        <taxon>Bacteria</taxon>
        <taxon>Bacillati</taxon>
        <taxon>Actinomycetota</taxon>
        <taxon>Actinomycetes</taxon>
        <taxon>Micrococcales</taxon>
        <taxon>Micrococcaceae</taxon>
        <taxon>Arthrobacter</taxon>
    </lineage>
</organism>
<gene>
    <name evidence="2" type="ORF">SAMN04488693_101624</name>
</gene>
<dbReference type="Proteomes" id="UP000199258">
    <property type="component" value="Unassembled WGS sequence"/>
</dbReference>
<dbReference type="EMBL" id="FNDT01000001">
    <property type="protein sequence ID" value="SDH57671.1"/>
    <property type="molecule type" value="Genomic_DNA"/>
</dbReference>